<name>A0A6J4K108_9BACT</name>
<protein>
    <recommendedName>
        <fullName evidence="3">CHRD domain-containing protein</fullName>
    </recommendedName>
</protein>
<sequence length="168" mass="16918">MPAAWFTPLVVLLAATAASAAPAREAEKPARQVRFAVQITRTDAADARAAAGAAQVLGLPVITTLDKNTGSIAVSGTDLSYSLSLSPGVEAGNNVALLWNLQLSGRGLPGATAVTMTGASRVAAGKAEPVAEITLKDPKTGRHSTFRVLVTTTVVEATGRAGSVSGSP</sequence>
<feature type="chain" id="PRO_5027080465" description="CHRD domain-containing protein" evidence="1">
    <location>
        <begin position="21"/>
        <end position="168"/>
    </location>
</feature>
<gene>
    <name evidence="2" type="ORF">AVDCRST_MAG63-4468</name>
</gene>
<organism evidence="2">
    <name type="scientific">uncultured Armatimonadetes bacterium</name>
    <dbReference type="NCBI Taxonomy" id="157466"/>
    <lineage>
        <taxon>Bacteria</taxon>
        <taxon>Bacillati</taxon>
        <taxon>Armatimonadota</taxon>
        <taxon>environmental samples</taxon>
    </lineage>
</organism>
<feature type="signal peptide" evidence="1">
    <location>
        <begin position="1"/>
        <end position="20"/>
    </location>
</feature>
<dbReference type="AlphaFoldDB" id="A0A6J4K108"/>
<keyword evidence="1" id="KW-0732">Signal</keyword>
<reference evidence="2" key="1">
    <citation type="submission" date="2020-02" db="EMBL/GenBank/DDBJ databases">
        <authorList>
            <person name="Meier V. D."/>
        </authorList>
    </citation>
    <scope>NUCLEOTIDE SEQUENCE</scope>
    <source>
        <strain evidence="2">AVDCRST_MAG63</strain>
    </source>
</reference>
<accession>A0A6J4K108</accession>
<evidence type="ECO:0008006" key="3">
    <source>
        <dbReference type="Google" id="ProtNLM"/>
    </source>
</evidence>
<dbReference type="EMBL" id="CADCTO010000619">
    <property type="protein sequence ID" value="CAA9292340.1"/>
    <property type="molecule type" value="Genomic_DNA"/>
</dbReference>
<evidence type="ECO:0000313" key="2">
    <source>
        <dbReference type="EMBL" id="CAA9292340.1"/>
    </source>
</evidence>
<proteinExistence type="predicted"/>
<evidence type="ECO:0000256" key="1">
    <source>
        <dbReference type="SAM" id="SignalP"/>
    </source>
</evidence>